<proteinExistence type="predicted"/>
<evidence type="ECO:0000313" key="2">
    <source>
        <dbReference type="Proteomes" id="UP001163321"/>
    </source>
</evidence>
<reference evidence="1 2" key="1">
    <citation type="journal article" date="2022" name="bioRxiv">
        <title>The genome of the oomycete Peronosclerospora sorghi, a cosmopolitan pathogen of maize and sorghum, is inflated with dispersed pseudogenes.</title>
        <authorList>
            <person name="Fletcher K."/>
            <person name="Martin F."/>
            <person name="Isakeit T."/>
            <person name="Cavanaugh K."/>
            <person name="Magill C."/>
            <person name="Michelmore R."/>
        </authorList>
    </citation>
    <scope>NUCLEOTIDE SEQUENCE [LARGE SCALE GENOMIC DNA]</scope>
    <source>
        <strain evidence="1">P6</strain>
    </source>
</reference>
<dbReference type="EMBL" id="CM047587">
    <property type="protein sequence ID" value="KAI9906445.1"/>
    <property type="molecule type" value="Genomic_DNA"/>
</dbReference>
<comment type="caution">
    <text evidence="1">The sequence shown here is derived from an EMBL/GenBank/DDBJ whole genome shotgun (WGS) entry which is preliminary data.</text>
</comment>
<gene>
    <name evidence="1" type="ORF">PsorP6_003405</name>
</gene>
<dbReference type="Proteomes" id="UP001163321">
    <property type="component" value="Chromosome 8"/>
</dbReference>
<name>A0ACC0VIX9_9STRA</name>
<protein>
    <submittedName>
        <fullName evidence="1">Uncharacterized protein</fullName>
    </submittedName>
</protein>
<sequence>MNMSDYDNARLLKRHNVLTTAFSRKKILKATSQLDLEVLSPKVNLSTSKQHLPTSWTRKQQLERSVAFQGDVDVGDSSSDSNADDELLFSK</sequence>
<evidence type="ECO:0000313" key="1">
    <source>
        <dbReference type="EMBL" id="KAI9906445.1"/>
    </source>
</evidence>
<accession>A0ACC0VIX9</accession>
<organism evidence="1 2">
    <name type="scientific">Peronosclerospora sorghi</name>
    <dbReference type="NCBI Taxonomy" id="230839"/>
    <lineage>
        <taxon>Eukaryota</taxon>
        <taxon>Sar</taxon>
        <taxon>Stramenopiles</taxon>
        <taxon>Oomycota</taxon>
        <taxon>Peronosporomycetes</taxon>
        <taxon>Peronosporales</taxon>
        <taxon>Peronosporaceae</taxon>
        <taxon>Peronosclerospora</taxon>
    </lineage>
</organism>
<keyword evidence="2" id="KW-1185">Reference proteome</keyword>